<dbReference type="Gene3D" id="3.30.70.20">
    <property type="match status" value="1"/>
</dbReference>
<dbReference type="Pfam" id="PF01656">
    <property type="entry name" value="CbiA"/>
    <property type="match status" value="1"/>
</dbReference>
<protein>
    <recommendedName>
        <fullName evidence="1">4Fe-4S ferredoxin-type domain-containing protein</fullName>
    </recommendedName>
</protein>
<dbReference type="SUPFAM" id="SSF52540">
    <property type="entry name" value="P-loop containing nucleoside triphosphate hydrolases"/>
    <property type="match status" value="1"/>
</dbReference>
<comment type="caution">
    <text evidence="2">The sequence shown here is derived from an EMBL/GenBank/DDBJ whole genome shotgun (WGS) entry which is preliminary data.</text>
</comment>
<accession>X1HE62</accession>
<dbReference type="Gene3D" id="3.40.50.300">
    <property type="entry name" value="P-loop containing nucleotide triphosphate hydrolases"/>
    <property type="match status" value="1"/>
</dbReference>
<proteinExistence type="predicted"/>
<sequence length="163" mass="17720">MNRKKIAVISGKGGVGKTSLVASLASLAHKDHDVNLIVLDCDVDAPNLALILPAKAKEDVETQDMYTTKKATFLEDKCTQCKQCYDEHFCEFNALNWDENNNIPIIDYLACEGCGACKVLCPENAFEINPVKSGEIISYETSSELPLVYGITKLGSTTSGLLV</sequence>
<dbReference type="InterPro" id="IPR017900">
    <property type="entry name" value="4Fe4S_Fe_S_CS"/>
</dbReference>
<evidence type="ECO:0000313" key="2">
    <source>
        <dbReference type="EMBL" id="GAH68461.1"/>
    </source>
</evidence>
<dbReference type="AlphaFoldDB" id="X1HE62"/>
<dbReference type="PANTHER" id="PTHR43534">
    <property type="entry name" value="MIND SUPERFAMILY P-LOOP ATPASE CONTAINING AN INSERTED FERREDOXIN DOMAIN"/>
    <property type="match status" value="1"/>
</dbReference>
<feature type="non-terminal residue" evidence="2">
    <location>
        <position position="163"/>
    </location>
</feature>
<feature type="domain" description="4Fe-4S ferredoxin-type" evidence="1">
    <location>
        <begin position="102"/>
        <end position="131"/>
    </location>
</feature>
<reference evidence="2" key="1">
    <citation type="journal article" date="2014" name="Front. Microbiol.">
        <title>High frequency of phylogenetically diverse reductive dehalogenase-homologous genes in deep subseafloor sedimentary metagenomes.</title>
        <authorList>
            <person name="Kawai M."/>
            <person name="Futagami T."/>
            <person name="Toyoda A."/>
            <person name="Takaki Y."/>
            <person name="Nishi S."/>
            <person name="Hori S."/>
            <person name="Arai W."/>
            <person name="Tsubouchi T."/>
            <person name="Morono Y."/>
            <person name="Uchiyama I."/>
            <person name="Ito T."/>
            <person name="Fujiyama A."/>
            <person name="Inagaki F."/>
            <person name="Takami H."/>
        </authorList>
    </citation>
    <scope>NUCLEOTIDE SEQUENCE</scope>
    <source>
        <strain evidence="2">Expedition CK06-06</strain>
    </source>
</reference>
<dbReference type="InterPro" id="IPR002586">
    <property type="entry name" value="CobQ/CobB/MinD/ParA_Nub-bd_dom"/>
</dbReference>
<dbReference type="InterPro" id="IPR027417">
    <property type="entry name" value="P-loop_NTPase"/>
</dbReference>
<dbReference type="PROSITE" id="PS51379">
    <property type="entry name" value="4FE4S_FER_2"/>
    <property type="match status" value="2"/>
</dbReference>
<dbReference type="EMBL" id="BARU01025608">
    <property type="protein sequence ID" value="GAH68461.1"/>
    <property type="molecule type" value="Genomic_DNA"/>
</dbReference>
<evidence type="ECO:0000259" key="1">
    <source>
        <dbReference type="PROSITE" id="PS51379"/>
    </source>
</evidence>
<dbReference type="InterPro" id="IPR017896">
    <property type="entry name" value="4Fe4S_Fe-S-bd"/>
</dbReference>
<dbReference type="PANTHER" id="PTHR43534:SF1">
    <property type="entry name" value="4FE-4S CLUSTER CONTAINING PARA FAMILY ATPASE PROTEIN"/>
    <property type="match status" value="1"/>
</dbReference>
<gene>
    <name evidence="2" type="ORF">S03H2_41241</name>
</gene>
<dbReference type="PROSITE" id="PS00198">
    <property type="entry name" value="4FE4S_FER_1"/>
    <property type="match status" value="1"/>
</dbReference>
<organism evidence="2">
    <name type="scientific">marine sediment metagenome</name>
    <dbReference type="NCBI Taxonomy" id="412755"/>
    <lineage>
        <taxon>unclassified sequences</taxon>
        <taxon>metagenomes</taxon>
        <taxon>ecological metagenomes</taxon>
    </lineage>
</organism>
<feature type="domain" description="4Fe-4S ferredoxin-type" evidence="1">
    <location>
        <begin position="69"/>
        <end position="100"/>
    </location>
</feature>
<name>X1HE62_9ZZZZ</name>
<dbReference type="SUPFAM" id="SSF54862">
    <property type="entry name" value="4Fe-4S ferredoxins"/>
    <property type="match status" value="1"/>
</dbReference>